<reference evidence="1 2" key="1">
    <citation type="journal article" date="2014" name="BMC Genomics">
        <title>Adaptive genomic structural variation in the grape powdery mildew pathogen, Erysiphe necator.</title>
        <authorList>
            <person name="Jones L."/>
            <person name="Riaz S."/>
            <person name="Morales-Cruz A."/>
            <person name="Amrine K.C."/>
            <person name="McGuire B."/>
            <person name="Gubler W.D."/>
            <person name="Walker M.A."/>
            <person name="Cantu D."/>
        </authorList>
    </citation>
    <scope>NUCLEOTIDE SEQUENCE [LARGE SCALE GENOMIC DNA]</scope>
    <source>
        <strain evidence="2">c</strain>
    </source>
</reference>
<dbReference type="Proteomes" id="UP000030854">
    <property type="component" value="Unassembled WGS sequence"/>
</dbReference>
<accession>A0A0B1P338</accession>
<dbReference type="EMBL" id="JNVN01003001">
    <property type="protein sequence ID" value="KHJ31316.1"/>
    <property type="molecule type" value="Genomic_DNA"/>
</dbReference>
<keyword evidence="2" id="KW-1185">Reference proteome</keyword>
<comment type="caution">
    <text evidence="1">The sequence shown here is derived from an EMBL/GenBank/DDBJ whole genome shotgun (WGS) entry which is preliminary data.</text>
</comment>
<organism evidence="1 2">
    <name type="scientific">Uncinula necator</name>
    <name type="common">Grape powdery mildew</name>
    <dbReference type="NCBI Taxonomy" id="52586"/>
    <lineage>
        <taxon>Eukaryota</taxon>
        <taxon>Fungi</taxon>
        <taxon>Dikarya</taxon>
        <taxon>Ascomycota</taxon>
        <taxon>Pezizomycotina</taxon>
        <taxon>Leotiomycetes</taxon>
        <taxon>Erysiphales</taxon>
        <taxon>Erysiphaceae</taxon>
        <taxon>Erysiphe</taxon>
    </lineage>
</organism>
<evidence type="ECO:0000313" key="2">
    <source>
        <dbReference type="Proteomes" id="UP000030854"/>
    </source>
</evidence>
<dbReference type="HOGENOM" id="CLU_2265715_0_0_1"/>
<name>A0A0B1P338_UNCNE</name>
<protein>
    <submittedName>
        <fullName evidence="1">Uncharacterized protein</fullName>
    </submittedName>
</protein>
<sequence>MSIVELATRKASWKTEGILEIPYQKIALSVDESSSNLDIKSVMQELREFRQHSDDFPQVMTTSSTLTTAFIQQEPKLYNQRRKRLAQRTLNCNIYQSKGCTII</sequence>
<gene>
    <name evidence="1" type="ORF">EV44_g3380</name>
</gene>
<proteinExistence type="predicted"/>
<evidence type="ECO:0000313" key="1">
    <source>
        <dbReference type="EMBL" id="KHJ31316.1"/>
    </source>
</evidence>
<dbReference type="AlphaFoldDB" id="A0A0B1P338"/>